<evidence type="ECO:0000313" key="2">
    <source>
        <dbReference type="Proteomes" id="UP000030755"/>
    </source>
</evidence>
<evidence type="ECO:0000313" key="1">
    <source>
        <dbReference type="EMBL" id="EPZ34045.1"/>
    </source>
</evidence>
<name>A0A075AV56_ROZAC</name>
<sequence length="132" mass="15827">MLCEITQGLGHRFEQYNAEWIRQYFRVQGYGDIDLIVNRREADLMHEVNEKGSEFEIDIMCFEPFLICEATSYLKEDEVEKVDKFVKIGQVMRKRYMKKPEMFFFALAVEPRIKEEVKMICAKNNIKLVTQW</sequence>
<accession>A0A075AV56</accession>
<proteinExistence type="predicted"/>
<dbReference type="AlphaFoldDB" id="A0A075AV56"/>
<protein>
    <submittedName>
        <fullName evidence="1">Uncharacterized protein</fullName>
    </submittedName>
</protein>
<reference evidence="1 2" key="1">
    <citation type="journal article" date="2013" name="Curr. Biol.">
        <title>Shared signatures of parasitism and phylogenomics unite Cryptomycota and microsporidia.</title>
        <authorList>
            <person name="James T.Y."/>
            <person name="Pelin A."/>
            <person name="Bonen L."/>
            <person name="Ahrendt S."/>
            <person name="Sain D."/>
            <person name="Corradi N."/>
            <person name="Stajich J.E."/>
        </authorList>
    </citation>
    <scope>NUCLEOTIDE SEQUENCE [LARGE SCALE GENOMIC DNA]</scope>
    <source>
        <strain evidence="1 2">CSF55</strain>
    </source>
</reference>
<keyword evidence="2" id="KW-1185">Reference proteome</keyword>
<organism evidence="1 2">
    <name type="scientific">Rozella allomycis (strain CSF55)</name>
    <dbReference type="NCBI Taxonomy" id="988480"/>
    <lineage>
        <taxon>Eukaryota</taxon>
        <taxon>Fungi</taxon>
        <taxon>Fungi incertae sedis</taxon>
        <taxon>Cryptomycota</taxon>
        <taxon>Cryptomycota incertae sedis</taxon>
        <taxon>Rozella</taxon>
    </lineage>
</organism>
<gene>
    <name evidence="1" type="ORF">O9G_003765</name>
</gene>
<dbReference type="HOGENOM" id="CLU_1918288_0_0_1"/>
<dbReference type="Proteomes" id="UP000030755">
    <property type="component" value="Unassembled WGS sequence"/>
</dbReference>
<dbReference type="EMBL" id="KE561005">
    <property type="protein sequence ID" value="EPZ34045.1"/>
    <property type="molecule type" value="Genomic_DNA"/>
</dbReference>